<dbReference type="EMBL" id="SDMP01000003">
    <property type="protein sequence ID" value="RYR67259.1"/>
    <property type="molecule type" value="Genomic_DNA"/>
</dbReference>
<evidence type="ECO:0000313" key="2">
    <source>
        <dbReference type="Proteomes" id="UP000289738"/>
    </source>
</evidence>
<gene>
    <name evidence="1" type="ORF">Ahy_A03g013570</name>
</gene>
<keyword evidence="2" id="KW-1185">Reference proteome</keyword>
<proteinExistence type="predicted"/>
<protein>
    <submittedName>
        <fullName evidence="1">Uncharacterized protein</fullName>
    </submittedName>
</protein>
<name>A0A445DVQ4_ARAHY</name>
<sequence>MAKQKAIAQIYSNWEKSYNKVPRLLQALQSYCPGTMCEIIIVPYYDGHLMVRDCSMFDKWHKMVTAIS</sequence>
<organism evidence="1 2">
    <name type="scientific">Arachis hypogaea</name>
    <name type="common">Peanut</name>
    <dbReference type="NCBI Taxonomy" id="3818"/>
    <lineage>
        <taxon>Eukaryota</taxon>
        <taxon>Viridiplantae</taxon>
        <taxon>Streptophyta</taxon>
        <taxon>Embryophyta</taxon>
        <taxon>Tracheophyta</taxon>
        <taxon>Spermatophyta</taxon>
        <taxon>Magnoliopsida</taxon>
        <taxon>eudicotyledons</taxon>
        <taxon>Gunneridae</taxon>
        <taxon>Pentapetalae</taxon>
        <taxon>rosids</taxon>
        <taxon>fabids</taxon>
        <taxon>Fabales</taxon>
        <taxon>Fabaceae</taxon>
        <taxon>Papilionoideae</taxon>
        <taxon>50 kb inversion clade</taxon>
        <taxon>dalbergioids sensu lato</taxon>
        <taxon>Dalbergieae</taxon>
        <taxon>Pterocarpus clade</taxon>
        <taxon>Arachis</taxon>
    </lineage>
</organism>
<evidence type="ECO:0000313" key="1">
    <source>
        <dbReference type="EMBL" id="RYR67259.1"/>
    </source>
</evidence>
<reference evidence="1 2" key="1">
    <citation type="submission" date="2019-01" db="EMBL/GenBank/DDBJ databases">
        <title>Sequencing of cultivated peanut Arachis hypogaea provides insights into genome evolution and oil improvement.</title>
        <authorList>
            <person name="Chen X."/>
        </authorList>
    </citation>
    <scope>NUCLEOTIDE SEQUENCE [LARGE SCALE GENOMIC DNA]</scope>
    <source>
        <strain evidence="2">cv. Fuhuasheng</strain>
        <tissue evidence="1">Leaves</tissue>
    </source>
</reference>
<accession>A0A445DVQ4</accession>
<dbReference type="AlphaFoldDB" id="A0A445DVQ4"/>
<dbReference type="Proteomes" id="UP000289738">
    <property type="component" value="Chromosome A03"/>
</dbReference>
<comment type="caution">
    <text evidence="1">The sequence shown here is derived from an EMBL/GenBank/DDBJ whole genome shotgun (WGS) entry which is preliminary data.</text>
</comment>